<dbReference type="Proteomes" id="UP000663940">
    <property type="component" value="Chromosome"/>
</dbReference>
<dbReference type="EMBL" id="CP071880">
    <property type="protein sequence ID" value="QTE53243.1"/>
    <property type="molecule type" value="Genomic_DNA"/>
</dbReference>
<evidence type="ECO:0000313" key="5">
    <source>
        <dbReference type="Proteomes" id="UP000663940"/>
    </source>
</evidence>
<evidence type="ECO:0000256" key="1">
    <source>
        <dbReference type="SAM" id="Phobius"/>
    </source>
</evidence>
<name>A0AAE6MIK3_9SPHI</name>
<dbReference type="NCBIfam" id="NF033634">
    <property type="entry name" value="SLATT_1"/>
    <property type="match status" value="1"/>
</dbReference>
<feature type="transmembrane region" description="Helical" evidence="1">
    <location>
        <begin position="37"/>
        <end position="56"/>
    </location>
</feature>
<dbReference type="EMBL" id="CP043451">
    <property type="protein sequence ID" value="QEM04267.1"/>
    <property type="molecule type" value="Genomic_DNA"/>
</dbReference>
<dbReference type="AlphaFoldDB" id="A0AAE6MIK3"/>
<evidence type="ECO:0000313" key="3">
    <source>
        <dbReference type="EMBL" id="QTE53243.1"/>
    </source>
</evidence>
<protein>
    <submittedName>
        <fullName evidence="2">DUF4231 domain-containing protein</fullName>
    </submittedName>
</protein>
<accession>A0AAE6MIK3</accession>
<keyword evidence="5" id="KW-1185">Reference proteome</keyword>
<keyword evidence="1" id="KW-0472">Membrane</keyword>
<evidence type="ECO:0000313" key="2">
    <source>
        <dbReference type="EMBL" id="QEM04267.1"/>
    </source>
</evidence>
<dbReference type="Proteomes" id="UP000250557">
    <property type="component" value="Chromosome"/>
</dbReference>
<reference evidence="3 5" key="2">
    <citation type="submission" date="2021-03" db="EMBL/GenBank/DDBJ databases">
        <title>Mucilaginibacter strains isolated from gold and copper mining confer multi heavy-metal resistance.</title>
        <authorList>
            <person name="Li Y."/>
        </authorList>
    </citation>
    <scope>NUCLEOTIDE SEQUENCE [LARGE SCALE GENOMIC DNA]</scope>
    <source>
        <strain evidence="3 5">P2-4</strain>
    </source>
</reference>
<keyword evidence="1" id="KW-0812">Transmembrane</keyword>
<evidence type="ECO:0000313" key="4">
    <source>
        <dbReference type="Proteomes" id="UP000250557"/>
    </source>
</evidence>
<keyword evidence="1" id="KW-1133">Transmembrane helix</keyword>
<proteinExistence type="predicted"/>
<sequence length="155" mass="18007">MEQNDFQKYVEDRYRHQMEYYKTTSAKNHRLYRNFQWILIILSLLTPVFTALKLGGNAAPGSGLGVDWTILTLIISSAVAILTTALKTFNYQELWVTARTTYEQLKPEIHYYNFNLGPYAKPDQNKEGLFVTRVEAILSSEHDLWPPAKMQTEKK</sequence>
<organism evidence="2 4">
    <name type="scientific">Mucilaginibacter rubeus</name>
    <dbReference type="NCBI Taxonomy" id="2027860"/>
    <lineage>
        <taxon>Bacteria</taxon>
        <taxon>Pseudomonadati</taxon>
        <taxon>Bacteroidota</taxon>
        <taxon>Sphingobacteriia</taxon>
        <taxon>Sphingobacteriales</taxon>
        <taxon>Sphingobacteriaceae</taxon>
        <taxon>Mucilaginibacter</taxon>
    </lineage>
</organism>
<dbReference type="RefSeq" id="WP_112655018.1">
    <property type="nucleotide sequence ID" value="NZ_CP043451.1"/>
</dbReference>
<dbReference type="InterPro" id="IPR025325">
    <property type="entry name" value="DUF4231"/>
</dbReference>
<dbReference type="Pfam" id="PF14015">
    <property type="entry name" value="DUF4231"/>
    <property type="match status" value="1"/>
</dbReference>
<gene>
    <name evidence="2" type="ORF">DIU31_012390</name>
    <name evidence="3" type="ORF">J3L21_15190</name>
</gene>
<feature type="transmembrane region" description="Helical" evidence="1">
    <location>
        <begin position="68"/>
        <end position="89"/>
    </location>
</feature>
<reference evidence="2 4" key="1">
    <citation type="submission" date="2019-08" db="EMBL/GenBank/DDBJ databases">
        <title>Comparative genome analysis confer to the adaptation heavy metal polluted environment.</title>
        <authorList>
            <person name="Li Y."/>
        </authorList>
    </citation>
    <scope>NUCLEOTIDE SEQUENCE [LARGE SCALE GENOMIC DNA]</scope>
    <source>
        <strain evidence="2 4">P2</strain>
    </source>
</reference>